<comment type="caution">
    <text evidence="4">The sequence shown here is derived from an EMBL/GenBank/DDBJ whole genome shotgun (WGS) entry which is preliminary data.</text>
</comment>
<dbReference type="Pfam" id="PF00293">
    <property type="entry name" value="NUDIX"/>
    <property type="match status" value="1"/>
</dbReference>
<evidence type="ECO:0000259" key="3">
    <source>
        <dbReference type="PROSITE" id="PS51462"/>
    </source>
</evidence>
<proteinExistence type="predicted"/>
<protein>
    <submittedName>
        <fullName evidence="4">NUDIX domain-containing protein</fullName>
    </submittedName>
</protein>
<evidence type="ECO:0000313" key="4">
    <source>
        <dbReference type="EMBL" id="MCR2805555.1"/>
    </source>
</evidence>
<dbReference type="InterPro" id="IPR020084">
    <property type="entry name" value="NUDIX_hydrolase_CS"/>
</dbReference>
<dbReference type="SUPFAM" id="SSF55811">
    <property type="entry name" value="Nudix"/>
    <property type="match status" value="1"/>
</dbReference>
<dbReference type="InterPro" id="IPR015797">
    <property type="entry name" value="NUDIX_hydrolase-like_dom_sf"/>
</dbReference>
<evidence type="ECO:0000256" key="2">
    <source>
        <dbReference type="ARBA" id="ARBA00022801"/>
    </source>
</evidence>
<dbReference type="PROSITE" id="PS51462">
    <property type="entry name" value="NUDIX"/>
    <property type="match status" value="1"/>
</dbReference>
<dbReference type="CDD" id="cd02883">
    <property type="entry name" value="NUDIX_Hydrolase"/>
    <property type="match status" value="1"/>
</dbReference>
<feature type="domain" description="Nudix hydrolase" evidence="3">
    <location>
        <begin position="29"/>
        <end position="160"/>
    </location>
</feature>
<comment type="cofactor">
    <cofactor evidence="1">
        <name>Mg(2+)</name>
        <dbReference type="ChEBI" id="CHEBI:18420"/>
    </cofactor>
</comment>
<evidence type="ECO:0000256" key="1">
    <source>
        <dbReference type="ARBA" id="ARBA00001946"/>
    </source>
</evidence>
<sequence length="172" mass="19623">MEILREIYERDLGISDRDAGSRRHGKQVWFRRAVRGVIFDSKYRMALLHIDDGNYYKLPGGGIEGEESMEAALAREAMEEIGAPISIHSEIGLVVEYRDEHELVQFSYGYVAEVTGEMTPAQPTNEELASGLKVSWMTLREAIATMERHSPETYVGKFIQERDISFLKTLHQ</sequence>
<dbReference type="AlphaFoldDB" id="A0A9X2MSG9"/>
<dbReference type="RefSeq" id="WP_257448135.1">
    <property type="nucleotide sequence ID" value="NZ_JANIPJ010000012.1"/>
</dbReference>
<dbReference type="PANTHER" id="PTHR43046:SF14">
    <property type="entry name" value="MUTT_NUDIX FAMILY PROTEIN"/>
    <property type="match status" value="1"/>
</dbReference>
<keyword evidence="5" id="KW-1185">Reference proteome</keyword>
<name>A0A9X2MSG9_9BACL</name>
<dbReference type="EMBL" id="JANIPJ010000012">
    <property type="protein sequence ID" value="MCR2805555.1"/>
    <property type="molecule type" value="Genomic_DNA"/>
</dbReference>
<dbReference type="Gene3D" id="3.90.79.10">
    <property type="entry name" value="Nucleoside Triphosphate Pyrophosphohydrolase"/>
    <property type="match status" value="1"/>
</dbReference>
<dbReference type="PANTHER" id="PTHR43046">
    <property type="entry name" value="GDP-MANNOSE MANNOSYL HYDROLASE"/>
    <property type="match status" value="1"/>
</dbReference>
<keyword evidence="2" id="KW-0378">Hydrolase</keyword>
<dbReference type="InterPro" id="IPR000086">
    <property type="entry name" value="NUDIX_hydrolase_dom"/>
</dbReference>
<organism evidence="4 5">
    <name type="scientific">Paenibacillus soyae</name>
    <dbReference type="NCBI Taxonomy" id="2969249"/>
    <lineage>
        <taxon>Bacteria</taxon>
        <taxon>Bacillati</taxon>
        <taxon>Bacillota</taxon>
        <taxon>Bacilli</taxon>
        <taxon>Bacillales</taxon>
        <taxon>Paenibacillaceae</taxon>
        <taxon>Paenibacillus</taxon>
    </lineage>
</organism>
<evidence type="ECO:0000313" key="5">
    <source>
        <dbReference type="Proteomes" id="UP001141950"/>
    </source>
</evidence>
<dbReference type="Proteomes" id="UP001141950">
    <property type="component" value="Unassembled WGS sequence"/>
</dbReference>
<accession>A0A9X2MSG9</accession>
<gene>
    <name evidence="4" type="ORF">NQZ67_16825</name>
</gene>
<dbReference type="PROSITE" id="PS00893">
    <property type="entry name" value="NUDIX_BOX"/>
    <property type="match status" value="1"/>
</dbReference>
<reference evidence="4" key="1">
    <citation type="submission" date="2022-08" db="EMBL/GenBank/DDBJ databases">
        <title>The genomic sequence of strain Paenibacillus sp. SCIV0701.</title>
        <authorList>
            <person name="Zhao H."/>
        </authorList>
    </citation>
    <scope>NUCLEOTIDE SEQUENCE</scope>
    <source>
        <strain evidence="4">SCIV0701</strain>
    </source>
</reference>
<dbReference type="GO" id="GO:0016787">
    <property type="term" value="F:hydrolase activity"/>
    <property type="evidence" value="ECO:0007669"/>
    <property type="project" value="UniProtKB-KW"/>
</dbReference>